<comment type="caution">
    <text evidence="1">The sequence shown here is derived from an EMBL/GenBank/DDBJ whole genome shotgun (WGS) entry which is preliminary data.</text>
</comment>
<dbReference type="AlphaFoldDB" id="A0A5D0CZS7"/>
<accession>A0A5D0CZS7</accession>
<keyword evidence="2" id="KW-1185">Reference proteome</keyword>
<name>A0A5D0CZS7_9BACL</name>
<protein>
    <submittedName>
        <fullName evidence="1">Uncharacterized protein</fullName>
    </submittedName>
</protein>
<reference evidence="1 2" key="1">
    <citation type="submission" date="2019-08" db="EMBL/GenBank/DDBJ databases">
        <title>Genome sequencing of Paenibacillus faecis DSM 23593(T).</title>
        <authorList>
            <person name="Kook J.-K."/>
            <person name="Park S.-N."/>
            <person name="Lim Y.K."/>
        </authorList>
    </citation>
    <scope>NUCLEOTIDE SEQUENCE [LARGE SCALE GENOMIC DNA]</scope>
    <source>
        <strain evidence="1 2">DSM 23593</strain>
    </source>
</reference>
<organism evidence="1 2">
    <name type="scientific">Paenibacillus faecis</name>
    <dbReference type="NCBI Taxonomy" id="862114"/>
    <lineage>
        <taxon>Bacteria</taxon>
        <taxon>Bacillati</taxon>
        <taxon>Bacillota</taxon>
        <taxon>Bacilli</taxon>
        <taxon>Bacillales</taxon>
        <taxon>Paenibacillaceae</taxon>
        <taxon>Paenibacillus</taxon>
    </lineage>
</organism>
<dbReference type="EMBL" id="VSDO01000001">
    <property type="protein sequence ID" value="TYA15612.1"/>
    <property type="molecule type" value="Genomic_DNA"/>
</dbReference>
<evidence type="ECO:0000313" key="2">
    <source>
        <dbReference type="Proteomes" id="UP000325218"/>
    </source>
</evidence>
<dbReference type="OrthoDB" id="2064333at2"/>
<proteinExistence type="predicted"/>
<dbReference type="Proteomes" id="UP000325218">
    <property type="component" value="Unassembled WGS sequence"/>
</dbReference>
<gene>
    <name evidence="1" type="ORF">FRY98_06470</name>
</gene>
<sequence length="208" mass="24324">MEREAAIDDFLEKYVFGRWEEDIPLIGQAYEKNQAEIEAGLLNAVDGVCRKAALLQEQHLKGDSQYLYFTFLRTSLLERKACYRIDVYDHRWYLDRVECSARWEADFIFDPLFRRMDELESARLGYARKISAMDLDRILQIVAVYYHSFAVEFIRTLVPDLLQSEGWGVMRKRPDFLVLAGEYQDQSEVLFGLLEPDHDSDRSEAGGM</sequence>
<evidence type="ECO:0000313" key="1">
    <source>
        <dbReference type="EMBL" id="TYA15612.1"/>
    </source>
</evidence>